<proteinExistence type="predicted"/>
<evidence type="ECO:0000313" key="2">
    <source>
        <dbReference type="WBParaSite" id="nRc.2.0.1.t25206-RA"/>
    </source>
</evidence>
<dbReference type="Proteomes" id="UP000887565">
    <property type="component" value="Unplaced"/>
</dbReference>
<name>A0A915JFE0_ROMCU</name>
<evidence type="ECO:0000313" key="1">
    <source>
        <dbReference type="Proteomes" id="UP000887565"/>
    </source>
</evidence>
<reference evidence="2" key="1">
    <citation type="submission" date="2022-11" db="UniProtKB">
        <authorList>
            <consortium name="WormBaseParasite"/>
        </authorList>
    </citation>
    <scope>IDENTIFICATION</scope>
</reference>
<keyword evidence="1" id="KW-1185">Reference proteome</keyword>
<dbReference type="WBParaSite" id="nRc.2.0.1.t25206-RA">
    <property type="protein sequence ID" value="nRc.2.0.1.t25206-RA"/>
    <property type="gene ID" value="nRc.2.0.1.g25206"/>
</dbReference>
<protein>
    <submittedName>
        <fullName evidence="2">Uncharacterized protein</fullName>
    </submittedName>
</protein>
<sequence length="202" mass="23680">MEDQAKQIDSRIRSCLCAMKNVQSELLIGDKLDMIKTLDSILNQLNQIRDIEKICLSGTCFESVRSKIKCELSAKISGEISNLICSLQRYLNDLEFKFRHLQHTYATLCLFTQNMYEEGSLNDENLKSNPVNRSNLADFLSLFDDLILTIQESISLKRSLLTYDSTSTNKMIENYEQCRKIWKNRHRFMHKFNVMYSKFVDY</sequence>
<organism evidence="1 2">
    <name type="scientific">Romanomermis culicivorax</name>
    <name type="common">Nematode worm</name>
    <dbReference type="NCBI Taxonomy" id="13658"/>
    <lineage>
        <taxon>Eukaryota</taxon>
        <taxon>Metazoa</taxon>
        <taxon>Ecdysozoa</taxon>
        <taxon>Nematoda</taxon>
        <taxon>Enoplea</taxon>
        <taxon>Dorylaimia</taxon>
        <taxon>Mermithida</taxon>
        <taxon>Mermithoidea</taxon>
        <taxon>Mermithidae</taxon>
        <taxon>Romanomermis</taxon>
    </lineage>
</organism>
<dbReference type="AlphaFoldDB" id="A0A915JFE0"/>
<accession>A0A915JFE0</accession>